<keyword evidence="3" id="KW-1185">Reference proteome</keyword>
<reference evidence="2" key="1">
    <citation type="journal article" date="2020" name="Stud. Mycol.">
        <title>101 Dothideomycetes genomes: a test case for predicting lifestyles and emergence of pathogens.</title>
        <authorList>
            <person name="Haridas S."/>
            <person name="Albert R."/>
            <person name="Binder M."/>
            <person name="Bloem J."/>
            <person name="Labutti K."/>
            <person name="Salamov A."/>
            <person name="Andreopoulos B."/>
            <person name="Baker S."/>
            <person name="Barry K."/>
            <person name="Bills G."/>
            <person name="Bluhm B."/>
            <person name="Cannon C."/>
            <person name="Castanera R."/>
            <person name="Culley D."/>
            <person name="Daum C."/>
            <person name="Ezra D."/>
            <person name="Gonzalez J."/>
            <person name="Henrissat B."/>
            <person name="Kuo A."/>
            <person name="Liang C."/>
            <person name="Lipzen A."/>
            <person name="Lutzoni F."/>
            <person name="Magnuson J."/>
            <person name="Mondo S."/>
            <person name="Nolan M."/>
            <person name="Ohm R."/>
            <person name="Pangilinan J."/>
            <person name="Park H.-J."/>
            <person name="Ramirez L."/>
            <person name="Alfaro M."/>
            <person name="Sun H."/>
            <person name="Tritt A."/>
            <person name="Yoshinaga Y."/>
            <person name="Zwiers L.-H."/>
            <person name="Turgeon B."/>
            <person name="Goodwin S."/>
            <person name="Spatafora J."/>
            <person name="Crous P."/>
            <person name="Grigoriev I."/>
        </authorList>
    </citation>
    <scope>NUCLEOTIDE SEQUENCE</scope>
    <source>
        <strain evidence="2">CBS 207.26</strain>
    </source>
</reference>
<sequence length="89" mass="9920">MTPTQTSHLMNRPLVLLYSLLVIASTQVVCVEPWGTYSARIVFTSLSNILACRKDSSQGFFNFMVDSGDGKCGWSRRIQSLDSGLNSEW</sequence>
<dbReference type="Proteomes" id="UP000800200">
    <property type="component" value="Unassembled WGS sequence"/>
</dbReference>
<gene>
    <name evidence="2" type="ORF">K469DRAFT_211643</name>
</gene>
<evidence type="ECO:0008006" key="4">
    <source>
        <dbReference type="Google" id="ProtNLM"/>
    </source>
</evidence>
<evidence type="ECO:0000256" key="1">
    <source>
        <dbReference type="SAM" id="SignalP"/>
    </source>
</evidence>
<keyword evidence="1" id="KW-0732">Signal</keyword>
<organism evidence="2 3">
    <name type="scientific">Zopfia rhizophila CBS 207.26</name>
    <dbReference type="NCBI Taxonomy" id="1314779"/>
    <lineage>
        <taxon>Eukaryota</taxon>
        <taxon>Fungi</taxon>
        <taxon>Dikarya</taxon>
        <taxon>Ascomycota</taxon>
        <taxon>Pezizomycotina</taxon>
        <taxon>Dothideomycetes</taxon>
        <taxon>Dothideomycetes incertae sedis</taxon>
        <taxon>Zopfiaceae</taxon>
        <taxon>Zopfia</taxon>
    </lineage>
</organism>
<dbReference type="AlphaFoldDB" id="A0A6A6DXC3"/>
<feature type="signal peptide" evidence="1">
    <location>
        <begin position="1"/>
        <end position="30"/>
    </location>
</feature>
<evidence type="ECO:0000313" key="3">
    <source>
        <dbReference type="Proteomes" id="UP000800200"/>
    </source>
</evidence>
<name>A0A6A6DXC3_9PEZI</name>
<protein>
    <recommendedName>
        <fullName evidence="4">Secreted protein</fullName>
    </recommendedName>
</protein>
<evidence type="ECO:0000313" key="2">
    <source>
        <dbReference type="EMBL" id="KAF2183415.1"/>
    </source>
</evidence>
<accession>A0A6A6DXC3</accession>
<dbReference type="EMBL" id="ML994643">
    <property type="protein sequence ID" value="KAF2183415.1"/>
    <property type="molecule type" value="Genomic_DNA"/>
</dbReference>
<proteinExistence type="predicted"/>
<feature type="chain" id="PRO_5025580778" description="Secreted protein" evidence="1">
    <location>
        <begin position="31"/>
        <end position="89"/>
    </location>
</feature>